<sequence>MGEKNVSSPPKWQNEKAKLSDVSPKCGSSTKKRYEETGFGDTRGDQIDIANVFFREHVAKKVENIKIMFLLSFSDTVEERGGQFRTSLKELKRIFGVLESEQKDDPALEINLSE</sequence>
<evidence type="ECO:0000256" key="1">
    <source>
        <dbReference type="SAM" id="MobiDB-lite"/>
    </source>
</evidence>
<evidence type="ECO:0000313" key="3">
    <source>
        <dbReference type="Proteomes" id="UP000276133"/>
    </source>
</evidence>
<gene>
    <name evidence="2" type="ORF">BpHYR1_041623</name>
</gene>
<name>A0A3M7RGT1_BRAPC</name>
<dbReference type="AlphaFoldDB" id="A0A3M7RGT1"/>
<keyword evidence="3" id="KW-1185">Reference proteome</keyword>
<evidence type="ECO:0000313" key="2">
    <source>
        <dbReference type="EMBL" id="RNA22786.1"/>
    </source>
</evidence>
<dbReference type="EMBL" id="REGN01003402">
    <property type="protein sequence ID" value="RNA22786.1"/>
    <property type="molecule type" value="Genomic_DNA"/>
</dbReference>
<protein>
    <submittedName>
        <fullName evidence="2">Uncharacterized protein</fullName>
    </submittedName>
</protein>
<organism evidence="2 3">
    <name type="scientific">Brachionus plicatilis</name>
    <name type="common">Marine rotifer</name>
    <name type="synonym">Brachionus muelleri</name>
    <dbReference type="NCBI Taxonomy" id="10195"/>
    <lineage>
        <taxon>Eukaryota</taxon>
        <taxon>Metazoa</taxon>
        <taxon>Spiralia</taxon>
        <taxon>Gnathifera</taxon>
        <taxon>Rotifera</taxon>
        <taxon>Eurotatoria</taxon>
        <taxon>Monogononta</taxon>
        <taxon>Pseudotrocha</taxon>
        <taxon>Ploima</taxon>
        <taxon>Brachionidae</taxon>
        <taxon>Brachionus</taxon>
    </lineage>
</organism>
<reference evidence="2 3" key="1">
    <citation type="journal article" date="2018" name="Sci. Rep.">
        <title>Genomic signatures of local adaptation to the degree of environmental predictability in rotifers.</title>
        <authorList>
            <person name="Franch-Gras L."/>
            <person name="Hahn C."/>
            <person name="Garcia-Roger E.M."/>
            <person name="Carmona M.J."/>
            <person name="Serra M."/>
            <person name="Gomez A."/>
        </authorList>
    </citation>
    <scope>NUCLEOTIDE SEQUENCE [LARGE SCALE GENOMIC DNA]</scope>
    <source>
        <strain evidence="2">HYR1</strain>
    </source>
</reference>
<feature type="compositionally biased region" description="Polar residues" evidence="1">
    <location>
        <begin position="1"/>
        <end position="11"/>
    </location>
</feature>
<feature type="region of interest" description="Disordered" evidence="1">
    <location>
        <begin position="1"/>
        <end position="40"/>
    </location>
</feature>
<comment type="caution">
    <text evidence="2">The sequence shown here is derived from an EMBL/GenBank/DDBJ whole genome shotgun (WGS) entry which is preliminary data.</text>
</comment>
<dbReference type="Proteomes" id="UP000276133">
    <property type="component" value="Unassembled WGS sequence"/>
</dbReference>
<accession>A0A3M7RGT1</accession>
<proteinExistence type="predicted"/>